<comment type="caution">
    <text evidence="1">The sequence shown here is derived from an EMBL/GenBank/DDBJ whole genome shotgun (WGS) entry which is preliminary data.</text>
</comment>
<dbReference type="Proteomes" id="UP000821865">
    <property type="component" value="Chromosome 8"/>
</dbReference>
<gene>
    <name evidence="1" type="ORF">HPB49_013630</name>
</gene>
<accession>A0ACB8C9P2</accession>
<protein>
    <submittedName>
        <fullName evidence="1">Uncharacterized protein</fullName>
    </submittedName>
</protein>
<proteinExistence type="predicted"/>
<name>A0ACB8C9P2_DERSI</name>
<evidence type="ECO:0000313" key="2">
    <source>
        <dbReference type="Proteomes" id="UP000821865"/>
    </source>
</evidence>
<sequence>MKLGLSEEDLLRGGLPHVYLLVRKTALPQVFLKKLTLMTPQNAQKSHGERPSGSKVGLELSPSTTSGVKRKLSECGGVSRGSGKPAQSASKKTIKEEKESSEEDSSDEEGTKYMTDKEKSLKQIIKEFKGADVMALQDALVTCKWDVCETRAYLLENPPRRMAPNPYRNAQFNIFPSSGSRDADSDSEEEGEVTPQETVTTRNEPPAKNTIGGLPKPQAPSDTDSCNSQKTVELLPANAIKVEAVSDNEEQIDGDVHGFTSDTDESDEEIHRTPVKVEPHIITGYVDNASSDELVTISVCQPKVEAVEENEPRETWKTATNQRTPEDVAGRKDNNEEFILPTGHVPEHLPSSVEKQINPGDFVAVEQSPGLEPCSSSSDQCQKQRHDVHGSPERNEDDLVVPETPESALKRSGPDKSAEESPDIAASSSTADLEEEESPVVTNGVKRKRVLSSSSEDDAGNSGTGQRVLHAKRKPNQIEDDSSGDKESDDECTRYMTDREKSLRQLIEEFRGADIMDLQDALVASKWNVVQARAYLVKNPPNRKAYSPYRNARYKTVSSSSSKGVDFDGEEEREVTPKVKLQASVATKTESPVKSSSAAITESPVKSSSTGLSKFKAFNDLKSRSSYKKVAQRPAKALKIDDASDEEEYCNEDIYGSADDSEDSGGESNDTPAMIETKRAITEFFDTASFNELLAVPGCSRKKVDAVVENRPYGTWQNLVYKFETCKNLTPAMLNSSKNLLHTRGVVNRLMARCQSISDQMQEIVSRLVRGESEDSDEYIKTQPSLLNQSLHLSPYQLIGLNWLAVMHKQEVNGILADEMGLGKTIQAIAFLAYLQQQGEASPHLVVVPSSTLENWMREFTLWCPSLDILVYHGSQKDRRELKYKILVGEVGNFDVLITTYNMISGSGEDRSLFKKVAFHYVIFDEAHMLKNMASQRYANLMKISAKRKILLTGTPLQNNLVELMSLLTFVMPNMFCKKADQIKLMFSAAAKNEEEQSGFERDRIEHAKKIMRPFILRRLKQDVLQQLPVKHEEERYCTMTPYQQTCYLNMVAALSKEFKENHEGQSGMLMKLRRASNHPLLLRNHYDLEKLRTMSRVLLKEPTYFDANPDLIFEDMEVMSDFELHMLCTKFPVLHEFKLDNDKMLDSGKFIALDSLLKEHKEKNNRVLIFSQFTMMLDILEVYLNIRGHKWLRLDGSTSVADRQDLIDRYNEDDSILAFLLSTRAGGLGINLTSANVVIIHDLDFNPYNDKQAEDRCHRLGQSKEVFIIKLISKDTIDEGILAIAKDKLKLERDITDETSKEDVDVASVAQILKAALSS</sequence>
<dbReference type="EMBL" id="CM023477">
    <property type="protein sequence ID" value="KAH7937612.1"/>
    <property type="molecule type" value="Genomic_DNA"/>
</dbReference>
<organism evidence="1 2">
    <name type="scientific">Dermacentor silvarum</name>
    <name type="common">Tick</name>
    <dbReference type="NCBI Taxonomy" id="543639"/>
    <lineage>
        <taxon>Eukaryota</taxon>
        <taxon>Metazoa</taxon>
        <taxon>Ecdysozoa</taxon>
        <taxon>Arthropoda</taxon>
        <taxon>Chelicerata</taxon>
        <taxon>Arachnida</taxon>
        <taxon>Acari</taxon>
        <taxon>Parasitiformes</taxon>
        <taxon>Ixodida</taxon>
        <taxon>Ixodoidea</taxon>
        <taxon>Ixodidae</taxon>
        <taxon>Rhipicephalinae</taxon>
        <taxon>Dermacentor</taxon>
    </lineage>
</organism>
<keyword evidence="2" id="KW-1185">Reference proteome</keyword>
<reference evidence="1" key="1">
    <citation type="submission" date="2020-05" db="EMBL/GenBank/DDBJ databases">
        <title>Large-scale comparative analyses of tick genomes elucidate their genetic diversity and vector capacities.</title>
        <authorList>
            <person name="Jia N."/>
            <person name="Wang J."/>
            <person name="Shi W."/>
            <person name="Du L."/>
            <person name="Sun Y."/>
            <person name="Zhan W."/>
            <person name="Jiang J."/>
            <person name="Wang Q."/>
            <person name="Zhang B."/>
            <person name="Ji P."/>
            <person name="Sakyi L.B."/>
            <person name="Cui X."/>
            <person name="Yuan T."/>
            <person name="Jiang B."/>
            <person name="Yang W."/>
            <person name="Lam T.T.-Y."/>
            <person name="Chang Q."/>
            <person name="Ding S."/>
            <person name="Wang X."/>
            <person name="Zhu J."/>
            <person name="Ruan X."/>
            <person name="Zhao L."/>
            <person name="Wei J."/>
            <person name="Que T."/>
            <person name="Du C."/>
            <person name="Cheng J."/>
            <person name="Dai P."/>
            <person name="Han X."/>
            <person name="Huang E."/>
            <person name="Gao Y."/>
            <person name="Liu J."/>
            <person name="Shao H."/>
            <person name="Ye R."/>
            <person name="Li L."/>
            <person name="Wei W."/>
            <person name="Wang X."/>
            <person name="Wang C."/>
            <person name="Yang T."/>
            <person name="Huo Q."/>
            <person name="Li W."/>
            <person name="Guo W."/>
            <person name="Chen H."/>
            <person name="Zhou L."/>
            <person name="Ni X."/>
            <person name="Tian J."/>
            <person name="Zhou Y."/>
            <person name="Sheng Y."/>
            <person name="Liu T."/>
            <person name="Pan Y."/>
            <person name="Xia L."/>
            <person name="Li J."/>
            <person name="Zhao F."/>
            <person name="Cao W."/>
        </authorList>
    </citation>
    <scope>NUCLEOTIDE SEQUENCE</scope>
    <source>
        <strain evidence="1">Dsil-2018</strain>
    </source>
</reference>
<evidence type="ECO:0000313" key="1">
    <source>
        <dbReference type="EMBL" id="KAH7937612.1"/>
    </source>
</evidence>